<dbReference type="PRINTS" id="PR00038">
    <property type="entry name" value="HTHLUXR"/>
</dbReference>
<dbReference type="EMBL" id="JACIGE010000001">
    <property type="protein sequence ID" value="MBB4245685.1"/>
    <property type="molecule type" value="Genomic_DNA"/>
</dbReference>
<dbReference type="PANTHER" id="PTHR43214:SF43">
    <property type="entry name" value="TWO-COMPONENT RESPONSE REGULATOR"/>
    <property type="match status" value="1"/>
</dbReference>
<dbReference type="SMART" id="SM00421">
    <property type="entry name" value="HTH_LUXR"/>
    <property type="match status" value="1"/>
</dbReference>
<feature type="domain" description="Response regulatory" evidence="5">
    <location>
        <begin position="3"/>
        <end position="119"/>
    </location>
</feature>
<dbReference type="PANTHER" id="PTHR43214">
    <property type="entry name" value="TWO-COMPONENT RESPONSE REGULATOR"/>
    <property type="match status" value="1"/>
</dbReference>
<dbReference type="SUPFAM" id="SSF52172">
    <property type="entry name" value="CheY-like"/>
    <property type="match status" value="1"/>
</dbReference>
<evidence type="ECO:0000256" key="2">
    <source>
        <dbReference type="ARBA" id="ARBA00023125"/>
    </source>
</evidence>
<dbReference type="InterPro" id="IPR016032">
    <property type="entry name" value="Sig_transdc_resp-reg_C-effctor"/>
</dbReference>
<dbReference type="GO" id="GO:0006355">
    <property type="term" value="P:regulation of DNA-templated transcription"/>
    <property type="evidence" value="ECO:0007669"/>
    <property type="project" value="InterPro"/>
</dbReference>
<name>A0A840G157_RHOTE</name>
<dbReference type="GO" id="GO:0000160">
    <property type="term" value="P:phosphorelay signal transduction system"/>
    <property type="evidence" value="ECO:0007669"/>
    <property type="project" value="InterPro"/>
</dbReference>
<protein>
    <submittedName>
        <fullName evidence="6">DNA-binding NarL/FixJ family response regulator</fullName>
    </submittedName>
</protein>
<sequence length="215" mass="23163">MTRIVLIDDHAVVRTGYRRLLDGEPGLQVVGEAASADAANALVLRCRPDVAVVDLSLKGSSGIEAIRGMLARLPTLRIIVLSMHESAGHVTQALKSGAHGYLTKYCEPEEVIAGIRRVAAGKRVFSPEIAEVLAREAIDGDSVISQLTPREFEVLRLLAHGEPASVIANAMHLSPKTVLNYLSLIRQKLDTDSDFKLLHLAARHGLVDIRQGIGA</sequence>
<dbReference type="RefSeq" id="WP_153117145.1">
    <property type="nucleotide sequence ID" value="NZ_JACIGE010000001.1"/>
</dbReference>
<comment type="caution">
    <text evidence="6">The sequence shown here is derived from an EMBL/GenBank/DDBJ whole genome shotgun (WGS) entry which is preliminary data.</text>
</comment>
<organism evidence="6 7">
    <name type="scientific">Rhodocyclus tenuis</name>
    <name type="common">Rhodospirillum tenue</name>
    <dbReference type="NCBI Taxonomy" id="1066"/>
    <lineage>
        <taxon>Bacteria</taxon>
        <taxon>Pseudomonadati</taxon>
        <taxon>Pseudomonadota</taxon>
        <taxon>Betaproteobacteria</taxon>
        <taxon>Rhodocyclales</taxon>
        <taxon>Rhodocyclaceae</taxon>
        <taxon>Rhodocyclus</taxon>
    </lineage>
</organism>
<dbReference type="Proteomes" id="UP000587070">
    <property type="component" value="Unassembled WGS sequence"/>
</dbReference>
<dbReference type="CDD" id="cd06170">
    <property type="entry name" value="LuxR_C_like"/>
    <property type="match status" value="1"/>
</dbReference>
<keyword evidence="2 6" id="KW-0238">DNA-binding</keyword>
<dbReference type="AlphaFoldDB" id="A0A840G157"/>
<gene>
    <name evidence="6" type="ORF">GGD90_000034</name>
</gene>
<proteinExistence type="predicted"/>
<dbReference type="GO" id="GO:0003677">
    <property type="term" value="F:DNA binding"/>
    <property type="evidence" value="ECO:0007669"/>
    <property type="project" value="UniProtKB-KW"/>
</dbReference>
<evidence type="ECO:0000259" key="5">
    <source>
        <dbReference type="PROSITE" id="PS50110"/>
    </source>
</evidence>
<accession>A0A840G157</accession>
<evidence type="ECO:0000256" key="1">
    <source>
        <dbReference type="ARBA" id="ARBA00022553"/>
    </source>
</evidence>
<dbReference type="PROSITE" id="PS50043">
    <property type="entry name" value="HTH_LUXR_2"/>
    <property type="match status" value="1"/>
</dbReference>
<dbReference type="InterPro" id="IPR058245">
    <property type="entry name" value="NreC/VraR/RcsB-like_REC"/>
</dbReference>
<dbReference type="Pfam" id="PF00196">
    <property type="entry name" value="GerE"/>
    <property type="match status" value="1"/>
</dbReference>
<dbReference type="InterPro" id="IPR039420">
    <property type="entry name" value="WalR-like"/>
</dbReference>
<feature type="modified residue" description="4-aspartylphosphate" evidence="3">
    <location>
        <position position="54"/>
    </location>
</feature>
<dbReference type="PROSITE" id="PS50110">
    <property type="entry name" value="RESPONSE_REGULATORY"/>
    <property type="match status" value="1"/>
</dbReference>
<evidence type="ECO:0000256" key="3">
    <source>
        <dbReference type="PROSITE-ProRule" id="PRU00169"/>
    </source>
</evidence>
<dbReference type="CDD" id="cd17535">
    <property type="entry name" value="REC_NarL-like"/>
    <property type="match status" value="1"/>
</dbReference>
<evidence type="ECO:0000313" key="7">
    <source>
        <dbReference type="Proteomes" id="UP000587070"/>
    </source>
</evidence>
<dbReference type="SMART" id="SM00448">
    <property type="entry name" value="REC"/>
    <property type="match status" value="1"/>
</dbReference>
<dbReference type="InterPro" id="IPR001789">
    <property type="entry name" value="Sig_transdc_resp-reg_receiver"/>
</dbReference>
<keyword evidence="1 3" id="KW-0597">Phosphoprotein</keyword>
<dbReference type="InterPro" id="IPR011006">
    <property type="entry name" value="CheY-like_superfamily"/>
</dbReference>
<evidence type="ECO:0000313" key="6">
    <source>
        <dbReference type="EMBL" id="MBB4245685.1"/>
    </source>
</evidence>
<dbReference type="Pfam" id="PF00072">
    <property type="entry name" value="Response_reg"/>
    <property type="match status" value="1"/>
</dbReference>
<reference evidence="6 7" key="1">
    <citation type="submission" date="2020-08" db="EMBL/GenBank/DDBJ databases">
        <title>Genome sequencing of Purple Non-Sulfur Bacteria from various extreme environments.</title>
        <authorList>
            <person name="Mayer M."/>
        </authorList>
    </citation>
    <scope>NUCLEOTIDE SEQUENCE [LARGE SCALE GENOMIC DNA]</scope>
    <source>
        <strain evidence="6 7">2761</strain>
    </source>
</reference>
<evidence type="ECO:0000259" key="4">
    <source>
        <dbReference type="PROSITE" id="PS50043"/>
    </source>
</evidence>
<dbReference type="InterPro" id="IPR000792">
    <property type="entry name" value="Tscrpt_reg_LuxR_C"/>
</dbReference>
<keyword evidence="7" id="KW-1185">Reference proteome</keyword>
<dbReference type="OrthoDB" id="9780593at2"/>
<dbReference type="SUPFAM" id="SSF46894">
    <property type="entry name" value="C-terminal effector domain of the bipartite response regulators"/>
    <property type="match status" value="1"/>
</dbReference>
<dbReference type="Gene3D" id="3.40.50.2300">
    <property type="match status" value="1"/>
</dbReference>
<feature type="domain" description="HTH luxR-type" evidence="4">
    <location>
        <begin position="140"/>
        <end position="205"/>
    </location>
</feature>